<sequence length="164" mass="18079">MVFFRFTVNLVSFLLWAALSSLRVYAVSHRNNLLTVVTVLLGLAPAGVTLYGVTQESAVVEPVLNFGLCFTNLNMSSTTANRWTIASRSCTIASDALAVLVLWYFTPPELKQVRIDSAQAEAPLFSYLWAHGAINFMYERVHDNAEGFDHSLSSCASLAAFCYL</sequence>
<accession>A0A165NBI3</accession>
<evidence type="ECO:0000256" key="1">
    <source>
        <dbReference type="SAM" id="Phobius"/>
    </source>
</evidence>
<feature type="transmembrane region" description="Helical" evidence="1">
    <location>
        <begin position="33"/>
        <end position="53"/>
    </location>
</feature>
<proteinExistence type="predicted"/>
<keyword evidence="1" id="KW-0812">Transmembrane</keyword>
<reference evidence="2 3" key="1">
    <citation type="journal article" date="2016" name="Mol. Biol. Evol.">
        <title>Comparative Genomics of Early-Diverging Mushroom-Forming Fungi Provides Insights into the Origins of Lignocellulose Decay Capabilities.</title>
        <authorList>
            <person name="Nagy L.G."/>
            <person name="Riley R."/>
            <person name="Tritt A."/>
            <person name="Adam C."/>
            <person name="Daum C."/>
            <person name="Floudas D."/>
            <person name="Sun H."/>
            <person name="Yadav J.S."/>
            <person name="Pangilinan J."/>
            <person name="Larsson K.H."/>
            <person name="Matsuura K."/>
            <person name="Barry K."/>
            <person name="Labutti K."/>
            <person name="Kuo R."/>
            <person name="Ohm R.A."/>
            <person name="Bhattacharya S.S."/>
            <person name="Shirouzu T."/>
            <person name="Yoshinaga Y."/>
            <person name="Martin F.M."/>
            <person name="Grigoriev I.V."/>
            <person name="Hibbett D.S."/>
        </authorList>
    </citation>
    <scope>NUCLEOTIDE SEQUENCE [LARGE SCALE GENOMIC DNA]</scope>
    <source>
        <strain evidence="2 3">L-15889</strain>
    </source>
</reference>
<dbReference type="OrthoDB" id="2797976at2759"/>
<name>A0A165NBI3_9APHY</name>
<evidence type="ECO:0000313" key="3">
    <source>
        <dbReference type="Proteomes" id="UP000076727"/>
    </source>
</evidence>
<keyword evidence="1" id="KW-1133">Transmembrane helix</keyword>
<keyword evidence="1" id="KW-0472">Membrane</keyword>
<feature type="transmembrane region" description="Helical" evidence="1">
    <location>
        <begin position="6"/>
        <end position="26"/>
    </location>
</feature>
<dbReference type="Proteomes" id="UP000076727">
    <property type="component" value="Unassembled WGS sequence"/>
</dbReference>
<dbReference type="EMBL" id="KV429084">
    <property type="protein sequence ID" value="KZT66766.1"/>
    <property type="molecule type" value="Genomic_DNA"/>
</dbReference>
<evidence type="ECO:0000313" key="2">
    <source>
        <dbReference type="EMBL" id="KZT66766.1"/>
    </source>
</evidence>
<gene>
    <name evidence="2" type="ORF">DAEQUDRAFT_729897</name>
</gene>
<protein>
    <submittedName>
        <fullName evidence="2">Uncharacterized protein</fullName>
    </submittedName>
</protein>
<keyword evidence="3" id="KW-1185">Reference proteome</keyword>
<feature type="transmembrane region" description="Helical" evidence="1">
    <location>
        <begin position="85"/>
        <end position="105"/>
    </location>
</feature>
<organism evidence="2 3">
    <name type="scientific">Daedalea quercina L-15889</name>
    <dbReference type="NCBI Taxonomy" id="1314783"/>
    <lineage>
        <taxon>Eukaryota</taxon>
        <taxon>Fungi</taxon>
        <taxon>Dikarya</taxon>
        <taxon>Basidiomycota</taxon>
        <taxon>Agaricomycotina</taxon>
        <taxon>Agaricomycetes</taxon>
        <taxon>Polyporales</taxon>
        <taxon>Fomitopsis</taxon>
    </lineage>
</organism>
<dbReference type="AlphaFoldDB" id="A0A165NBI3"/>